<dbReference type="EMBL" id="QFQP01000001">
    <property type="protein sequence ID" value="PZR18525.1"/>
    <property type="molecule type" value="Genomic_DNA"/>
</dbReference>
<dbReference type="Gene3D" id="3.40.50.150">
    <property type="entry name" value="Vaccinia Virus protein VP39"/>
    <property type="match status" value="1"/>
</dbReference>
<dbReference type="Pfam" id="PF08241">
    <property type="entry name" value="Methyltransf_11"/>
    <property type="match status" value="1"/>
</dbReference>
<dbReference type="InterPro" id="IPR013216">
    <property type="entry name" value="Methyltransf_11"/>
</dbReference>
<organism evidence="2 3">
    <name type="scientific">Archangium gephyra</name>
    <dbReference type="NCBI Taxonomy" id="48"/>
    <lineage>
        <taxon>Bacteria</taxon>
        <taxon>Pseudomonadati</taxon>
        <taxon>Myxococcota</taxon>
        <taxon>Myxococcia</taxon>
        <taxon>Myxococcales</taxon>
        <taxon>Cystobacterineae</taxon>
        <taxon>Archangiaceae</taxon>
        <taxon>Archangium</taxon>
    </lineage>
</organism>
<accession>A0A2W5U4F8</accession>
<dbReference type="InterPro" id="IPR029063">
    <property type="entry name" value="SAM-dependent_MTases_sf"/>
</dbReference>
<comment type="caution">
    <text evidence="2">The sequence shown here is derived from an EMBL/GenBank/DDBJ whole genome shotgun (WGS) entry which is preliminary data.</text>
</comment>
<dbReference type="SUPFAM" id="SSF53335">
    <property type="entry name" value="S-adenosyl-L-methionine-dependent methyltransferases"/>
    <property type="match status" value="1"/>
</dbReference>
<dbReference type="GO" id="GO:0008757">
    <property type="term" value="F:S-adenosylmethionine-dependent methyltransferase activity"/>
    <property type="evidence" value="ECO:0007669"/>
    <property type="project" value="InterPro"/>
</dbReference>
<proteinExistence type="predicted"/>
<dbReference type="AlphaFoldDB" id="A0A2W5U4F8"/>
<dbReference type="PANTHER" id="PTHR43591">
    <property type="entry name" value="METHYLTRANSFERASE"/>
    <property type="match status" value="1"/>
</dbReference>
<dbReference type="Proteomes" id="UP000249061">
    <property type="component" value="Unassembled WGS sequence"/>
</dbReference>
<evidence type="ECO:0000259" key="1">
    <source>
        <dbReference type="Pfam" id="PF08241"/>
    </source>
</evidence>
<gene>
    <name evidence="2" type="ORF">DI536_01200</name>
</gene>
<sequence length="261" mass="28777">MAQTGYVHGSTDDREVARLEKQADFTASFTFSTLEVHDGHRVLDLATGVGAMGSRLQTRWPNAHVVGVDLSRTQLGAARKNHPALPVLRADATRLPFDDSTFDRVHCSWLLEHVPSPVAVLREVRRVLKRGGFCQFVEVDNATFGTTPPTESVFELMRRLNAAQFAAGGDPYIGERIHRAFAGAGFRRFEITKHPLRGSSANPTFFQACIDEFAEIFEGLDESLGAASAQLISDAIAELRALPAQPNAQFRYTPVITRAWK</sequence>
<evidence type="ECO:0000313" key="3">
    <source>
        <dbReference type="Proteomes" id="UP000249061"/>
    </source>
</evidence>
<feature type="domain" description="Methyltransferase type 11" evidence="1">
    <location>
        <begin position="43"/>
        <end position="134"/>
    </location>
</feature>
<dbReference type="CDD" id="cd02440">
    <property type="entry name" value="AdoMet_MTases"/>
    <property type="match status" value="1"/>
</dbReference>
<evidence type="ECO:0000313" key="2">
    <source>
        <dbReference type="EMBL" id="PZR18525.1"/>
    </source>
</evidence>
<protein>
    <recommendedName>
        <fullName evidence="1">Methyltransferase type 11 domain-containing protein</fullName>
    </recommendedName>
</protein>
<reference evidence="2 3" key="1">
    <citation type="submission" date="2017-08" db="EMBL/GenBank/DDBJ databases">
        <title>Infants hospitalized years apart are colonized by the same room-sourced microbial strains.</title>
        <authorList>
            <person name="Brooks B."/>
            <person name="Olm M.R."/>
            <person name="Firek B.A."/>
            <person name="Baker R."/>
            <person name="Thomas B.C."/>
            <person name="Morowitz M.J."/>
            <person name="Banfield J.F."/>
        </authorList>
    </citation>
    <scope>NUCLEOTIDE SEQUENCE [LARGE SCALE GENOMIC DNA]</scope>
    <source>
        <strain evidence="2">S2_003_000_R2_14</strain>
    </source>
</reference>
<name>A0A2W5U4F8_9BACT</name>